<dbReference type="EMBL" id="FOQU01000029">
    <property type="protein sequence ID" value="SFK07531.1"/>
    <property type="molecule type" value="Genomic_DNA"/>
</dbReference>
<gene>
    <name evidence="1" type="ORF">SAMN05192543_1291</name>
</gene>
<name>A0A1I3WM47_9BURK</name>
<dbReference type="AlphaFoldDB" id="A0A1I3WM47"/>
<evidence type="ECO:0000313" key="2">
    <source>
        <dbReference type="Proteomes" id="UP000199548"/>
    </source>
</evidence>
<accession>A0A1I3WM47</accession>
<dbReference type="RefSeq" id="WP_143098204.1">
    <property type="nucleotide sequence ID" value="NZ_FOQU01000029.1"/>
</dbReference>
<evidence type="ECO:0000313" key="1">
    <source>
        <dbReference type="EMBL" id="SFK07531.1"/>
    </source>
</evidence>
<organism evidence="1 2">
    <name type="scientific">Paraburkholderia megapolitana</name>
    <dbReference type="NCBI Taxonomy" id="420953"/>
    <lineage>
        <taxon>Bacteria</taxon>
        <taxon>Pseudomonadati</taxon>
        <taxon>Pseudomonadota</taxon>
        <taxon>Betaproteobacteria</taxon>
        <taxon>Burkholderiales</taxon>
        <taxon>Burkholderiaceae</taxon>
        <taxon>Paraburkholderia</taxon>
    </lineage>
</organism>
<keyword evidence="2" id="KW-1185">Reference proteome</keyword>
<dbReference type="Proteomes" id="UP000199548">
    <property type="component" value="Unassembled WGS sequence"/>
</dbReference>
<reference evidence="1 2" key="1">
    <citation type="submission" date="2016-10" db="EMBL/GenBank/DDBJ databases">
        <authorList>
            <person name="de Groot N.N."/>
        </authorList>
    </citation>
    <scope>NUCLEOTIDE SEQUENCE [LARGE SCALE GENOMIC DNA]</scope>
    <source>
        <strain evidence="1 2">LMG 23650</strain>
    </source>
</reference>
<feature type="non-terminal residue" evidence="1">
    <location>
        <position position="314"/>
    </location>
</feature>
<protein>
    <submittedName>
        <fullName evidence="1">Uncharacterized protein</fullName>
    </submittedName>
</protein>
<proteinExistence type="predicted"/>
<sequence length="314" mass="30778">MSGLTVVQTTTSVSAFIGAFNNFMDAAKGFTTGKGSMDDVEVAGAGLISAATAFSEAPGYAAISRGAGYINGMASYDTDLAAYQDAEANGQTGKQAEAIAGLISDICSVTGAAATAAIPLSGPAALDLGVVAGAADAIGGAAAGAQVVIGAANWLDDFFAAVNQAILDAIVEQDNSIQINLNDPSGNAELVMPGQAGDTLTTTPLGGSAGFQYTEDNSQGVQTSSVILAMNGATDAEYISGEDVVSDVSGFHFTFADGASATIAGGSNVVSANGSTSGYTFTLEGTGANADTLDLAGATGVTALLGDATTMIDL</sequence>